<proteinExistence type="predicted"/>
<accession>A0ABQ2Z526</accession>
<evidence type="ECO:0000256" key="1">
    <source>
        <dbReference type="ARBA" id="ARBA00023125"/>
    </source>
</evidence>
<organism evidence="3 4">
    <name type="scientific">Streptomyces hiroshimensis</name>
    <dbReference type="NCBI Taxonomy" id="66424"/>
    <lineage>
        <taxon>Bacteria</taxon>
        <taxon>Bacillati</taxon>
        <taxon>Actinomycetota</taxon>
        <taxon>Actinomycetes</taxon>
        <taxon>Kitasatosporales</taxon>
        <taxon>Streptomycetaceae</taxon>
        <taxon>Streptomyces</taxon>
    </lineage>
</organism>
<reference evidence="4" key="1">
    <citation type="journal article" date="2019" name="Int. J. Syst. Evol. Microbiol.">
        <title>The Global Catalogue of Microorganisms (GCM) 10K type strain sequencing project: providing services to taxonomists for standard genome sequencing and annotation.</title>
        <authorList>
            <consortium name="The Broad Institute Genomics Platform"/>
            <consortium name="The Broad Institute Genome Sequencing Center for Infectious Disease"/>
            <person name="Wu L."/>
            <person name="Ma J."/>
        </authorList>
    </citation>
    <scope>NUCLEOTIDE SEQUENCE [LARGE SCALE GENOMIC DNA]</scope>
    <source>
        <strain evidence="4">JCM 4586</strain>
    </source>
</reference>
<feature type="domain" description="OmpR/PhoB-type" evidence="2">
    <location>
        <begin position="266"/>
        <end position="331"/>
    </location>
</feature>
<sequence>MVDVVDVVDTAEAAEAAEAVNPWLAMAGGEDPAERSRTVRGAHEEFVTGGRVSPRVRAVVADSWRRSAAALPAADFLAPVDLADAELEEYRGTHPLASVMPLFRELLGTIADDGAHLLAVCDASGRMLWVEGHRGVRSRAEAMNFVAGARWDERHAGTNAPGTALALDHAVQIFATEHYNRAVQPWTCAAAPVHDPRTGRLLGAVDLTGGDHLAAPHSLALVRATALAAEARLAEGFRGPGGVRAHELTALGQDEATLTTPDGCRSRRIRLGRRHSEILVLLAGHPEGLTGDQLATALYGDRPVPPVTLRAELSRLRRLVGPLLASRPYRLCAPVETDVARVERELEAGDVRGALRTYAGPLLPSSEAPGVCRVRRLVEGRLRRAVLGGGDAWALQLWADSRWGEEDLEVWERLLAALPASAPQRAGVAAEARRLRETYARGLHNPGRATLAQRTQP</sequence>
<dbReference type="EMBL" id="BMUT01000015">
    <property type="protein sequence ID" value="GGY03615.1"/>
    <property type="molecule type" value="Genomic_DNA"/>
</dbReference>
<dbReference type="InterPro" id="IPR029016">
    <property type="entry name" value="GAF-like_dom_sf"/>
</dbReference>
<dbReference type="SMART" id="SM00862">
    <property type="entry name" value="Trans_reg_C"/>
    <property type="match status" value="1"/>
</dbReference>
<name>A0ABQ2Z526_9ACTN</name>
<dbReference type="InterPro" id="IPR003018">
    <property type="entry name" value="GAF"/>
</dbReference>
<dbReference type="InterPro" id="IPR001867">
    <property type="entry name" value="OmpR/PhoB-type_DNA-bd"/>
</dbReference>
<dbReference type="Gene3D" id="3.30.450.40">
    <property type="match status" value="1"/>
</dbReference>
<protein>
    <submittedName>
        <fullName evidence="3">Transcriptional regulator</fullName>
    </submittedName>
</protein>
<keyword evidence="1" id="KW-0238">DNA-binding</keyword>
<evidence type="ECO:0000313" key="4">
    <source>
        <dbReference type="Proteomes" id="UP000659223"/>
    </source>
</evidence>
<evidence type="ECO:0000313" key="3">
    <source>
        <dbReference type="EMBL" id="GGY03615.1"/>
    </source>
</evidence>
<dbReference type="Pfam" id="PF01590">
    <property type="entry name" value="GAF"/>
    <property type="match status" value="1"/>
</dbReference>
<keyword evidence="4" id="KW-1185">Reference proteome</keyword>
<evidence type="ECO:0000259" key="2">
    <source>
        <dbReference type="SMART" id="SM00862"/>
    </source>
</evidence>
<comment type="caution">
    <text evidence="3">The sequence shown here is derived from an EMBL/GenBank/DDBJ whole genome shotgun (WGS) entry which is preliminary data.</text>
</comment>
<dbReference type="Proteomes" id="UP000659223">
    <property type="component" value="Unassembled WGS sequence"/>
</dbReference>
<gene>
    <name evidence="3" type="ORF">GCM10010324_58160</name>
</gene>